<evidence type="ECO:0000256" key="2">
    <source>
        <dbReference type="ARBA" id="ARBA00007362"/>
    </source>
</evidence>
<comment type="caution">
    <text evidence="9">The sequence shown here is derived from an EMBL/GenBank/DDBJ whole genome shotgun (WGS) entry which is preliminary data.</text>
</comment>
<feature type="transmembrane region" description="Helical" evidence="7">
    <location>
        <begin position="267"/>
        <end position="289"/>
    </location>
</feature>
<feature type="transmembrane region" description="Helical" evidence="7">
    <location>
        <begin position="163"/>
        <end position="182"/>
    </location>
</feature>
<evidence type="ECO:0000256" key="6">
    <source>
        <dbReference type="ARBA" id="ARBA00023136"/>
    </source>
</evidence>
<feature type="domain" description="EamA" evidence="8">
    <location>
        <begin position="8"/>
        <end position="156"/>
    </location>
</feature>
<protein>
    <submittedName>
        <fullName evidence="9">DMT family transporter</fullName>
    </submittedName>
</protein>
<feature type="transmembrane region" description="Helical" evidence="7">
    <location>
        <begin position="229"/>
        <end position="255"/>
    </location>
</feature>
<sequence>MIDKKALSGASYGIVSGITWAIDTVLIGVILSMTTFLEFQEILLVAPLVSTFLHDAFSAIWLTFLLGVKGELKTALSKLKVTPGRLIILAGTLGGPIGMTFYVLSLQNIGASYTAVISSVYPAVGAFFAFFILKDKLGLKNWMGLIISITFITLLSYSGELVVGSNISLGLIFIIICVIGWGMESVVSAKAMQNDGIQPQHALLIRQYTSAFVFGIIIIPIFIGHSYTVHVLASPITVLALAGVAMAGTLSYVFYYKAINAIGPVKAMAMNITYAAWAVGFEALILGTAFTMKELIYGLFIITGSIITVMVVDKKEPRLHIKEHSVT</sequence>
<evidence type="ECO:0000313" key="9">
    <source>
        <dbReference type="EMBL" id="MDW0114029.1"/>
    </source>
</evidence>
<name>A0ABU4GAL9_9BACL</name>
<feature type="domain" description="EamA" evidence="8">
    <location>
        <begin position="169"/>
        <end position="309"/>
    </location>
</feature>
<dbReference type="EMBL" id="JAUBDI010000012">
    <property type="protein sequence ID" value="MDW0114029.1"/>
    <property type="molecule type" value="Genomic_DNA"/>
</dbReference>
<dbReference type="PANTHER" id="PTHR42920:SF5">
    <property type="entry name" value="EAMA DOMAIN-CONTAINING PROTEIN"/>
    <property type="match status" value="1"/>
</dbReference>
<feature type="transmembrane region" description="Helical" evidence="7">
    <location>
        <begin position="12"/>
        <end position="36"/>
    </location>
</feature>
<dbReference type="InterPro" id="IPR000620">
    <property type="entry name" value="EamA_dom"/>
</dbReference>
<evidence type="ECO:0000256" key="4">
    <source>
        <dbReference type="ARBA" id="ARBA00022692"/>
    </source>
</evidence>
<keyword evidence="3" id="KW-1003">Cell membrane</keyword>
<feature type="transmembrane region" description="Helical" evidence="7">
    <location>
        <begin position="139"/>
        <end position="157"/>
    </location>
</feature>
<organism evidence="9 10">
    <name type="scientific">Sporosarcina saromensis</name>
    <dbReference type="NCBI Taxonomy" id="359365"/>
    <lineage>
        <taxon>Bacteria</taxon>
        <taxon>Bacillati</taxon>
        <taxon>Bacillota</taxon>
        <taxon>Bacilli</taxon>
        <taxon>Bacillales</taxon>
        <taxon>Caryophanaceae</taxon>
        <taxon>Sporosarcina</taxon>
    </lineage>
</organism>
<gene>
    <name evidence="9" type="ORF">QT711_12605</name>
</gene>
<keyword evidence="10" id="KW-1185">Reference proteome</keyword>
<keyword evidence="5 7" id="KW-1133">Transmembrane helix</keyword>
<dbReference type="Proteomes" id="UP001282284">
    <property type="component" value="Unassembled WGS sequence"/>
</dbReference>
<evidence type="ECO:0000256" key="1">
    <source>
        <dbReference type="ARBA" id="ARBA00004651"/>
    </source>
</evidence>
<feature type="transmembrane region" description="Helical" evidence="7">
    <location>
        <begin position="110"/>
        <end position="132"/>
    </location>
</feature>
<dbReference type="InterPro" id="IPR051258">
    <property type="entry name" value="Diverse_Substrate_Transporter"/>
</dbReference>
<evidence type="ECO:0000256" key="3">
    <source>
        <dbReference type="ARBA" id="ARBA00022475"/>
    </source>
</evidence>
<evidence type="ECO:0000256" key="7">
    <source>
        <dbReference type="SAM" id="Phobius"/>
    </source>
</evidence>
<comment type="similarity">
    <text evidence="2">Belongs to the EamA transporter family.</text>
</comment>
<feature type="transmembrane region" description="Helical" evidence="7">
    <location>
        <begin position="203"/>
        <end position="223"/>
    </location>
</feature>
<evidence type="ECO:0000256" key="5">
    <source>
        <dbReference type="ARBA" id="ARBA00022989"/>
    </source>
</evidence>
<dbReference type="RefSeq" id="WP_317944772.1">
    <property type="nucleotide sequence ID" value="NZ_JAUBDI010000012.1"/>
</dbReference>
<evidence type="ECO:0000259" key="8">
    <source>
        <dbReference type="Pfam" id="PF00892"/>
    </source>
</evidence>
<keyword evidence="4 7" id="KW-0812">Transmembrane</keyword>
<reference evidence="9 10" key="1">
    <citation type="submission" date="2023-06" db="EMBL/GenBank/DDBJ databases">
        <title>Sporosarcina sp. nov., isolated from Korean traditional fermented seafood 'Jeotgal'.</title>
        <authorList>
            <person name="Yang A.I."/>
            <person name="Shin N.-R."/>
        </authorList>
    </citation>
    <scope>NUCLEOTIDE SEQUENCE [LARGE SCALE GENOMIC DNA]</scope>
    <source>
        <strain evidence="9 10">KCTC13119</strain>
    </source>
</reference>
<proteinExistence type="inferred from homology"/>
<accession>A0ABU4GAL9</accession>
<dbReference type="InterPro" id="IPR037185">
    <property type="entry name" value="EmrE-like"/>
</dbReference>
<dbReference type="SUPFAM" id="SSF103481">
    <property type="entry name" value="Multidrug resistance efflux transporter EmrE"/>
    <property type="match status" value="2"/>
</dbReference>
<feature type="transmembrane region" description="Helical" evidence="7">
    <location>
        <begin position="295"/>
        <end position="312"/>
    </location>
</feature>
<feature type="transmembrane region" description="Helical" evidence="7">
    <location>
        <begin position="86"/>
        <end position="104"/>
    </location>
</feature>
<keyword evidence="6 7" id="KW-0472">Membrane</keyword>
<feature type="transmembrane region" description="Helical" evidence="7">
    <location>
        <begin position="42"/>
        <end position="66"/>
    </location>
</feature>
<comment type="subcellular location">
    <subcellularLocation>
        <location evidence="1">Cell membrane</location>
        <topology evidence="1">Multi-pass membrane protein</topology>
    </subcellularLocation>
</comment>
<evidence type="ECO:0000313" key="10">
    <source>
        <dbReference type="Proteomes" id="UP001282284"/>
    </source>
</evidence>
<dbReference type="Pfam" id="PF00892">
    <property type="entry name" value="EamA"/>
    <property type="match status" value="2"/>
</dbReference>
<dbReference type="PANTHER" id="PTHR42920">
    <property type="entry name" value="OS03G0707200 PROTEIN-RELATED"/>
    <property type="match status" value="1"/>
</dbReference>